<feature type="compositionally biased region" description="Basic residues" evidence="1">
    <location>
        <begin position="18"/>
        <end position="27"/>
    </location>
</feature>
<accession>A0A4R7TC31</accession>
<feature type="region of interest" description="Disordered" evidence="1">
    <location>
        <begin position="17"/>
        <end position="42"/>
    </location>
</feature>
<comment type="caution">
    <text evidence="2">The sequence shown here is derived from an EMBL/GenBank/DDBJ whole genome shotgun (WGS) entry which is preliminary data.</text>
</comment>
<proteinExistence type="predicted"/>
<dbReference type="RefSeq" id="WP_166678585.1">
    <property type="nucleotide sequence ID" value="NZ_SOCE01000001.1"/>
</dbReference>
<organism evidence="2 3">
    <name type="scientific">Kribbella voronezhensis</name>
    <dbReference type="NCBI Taxonomy" id="2512212"/>
    <lineage>
        <taxon>Bacteria</taxon>
        <taxon>Bacillati</taxon>
        <taxon>Actinomycetota</taxon>
        <taxon>Actinomycetes</taxon>
        <taxon>Propionibacteriales</taxon>
        <taxon>Kribbellaceae</taxon>
        <taxon>Kribbella</taxon>
    </lineage>
</organism>
<evidence type="ECO:0000313" key="2">
    <source>
        <dbReference type="EMBL" id="TDU89249.1"/>
    </source>
</evidence>
<dbReference type="AlphaFoldDB" id="A0A4R7TC31"/>
<dbReference type="EMBL" id="SOCE01000001">
    <property type="protein sequence ID" value="TDU89249.1"/>
    <property type="molecule type" value="Genomic_DNA"/>
</dbReference>
<dbReference type="Proteomes" id="UP000295151">
    <property type="component" value="Unassembled WGS sequence"/>
</dbReference>
<keyword evidence="3" id="KW-1185">Reference proteome</keyword>
<evidence type="ECO:0000256" key="1">
    <source>
        <dbReference type="SAM" id="MobiDB-lite"/>
    </source>
</evidence>
<protein>
    <submittedName>
        <fullName evidence="2">Uncharacterized protein</fullName>
    </submittedName>
</protein>
<name>A0A4R7TC31_9ACTN</name>
<sequence length="55" mass="6236">MVWLILISAIVVAALERNRRRQPHPRPRTSGSSDVQDRDTERVIAELQATAGREL</sequence>
<gene>
    <name evidence="2" type="ORF">EV138_2811</name>
</gene>
<reference evidence="2 3" key="1">
    <citation type="submission" date="2019-03" db="EMBL/GenBank/DDBJ databases">
        <title>Genomic Encyclopedia of Type Strains, Phase III (KMG-III): the genomes of soil and plant-associated and newly described type strains.</title>
        <authorList>
            <person name="Whitman W."/>
        </authorList>
    </citation>
    <scope>NUCLEOTIDE SEQUENCE [LARGE SCALE GENOMIC DNA]</scope>
    <source>
        <strain evidence="2 3">VKM Ac-2575</strain>
    </source>
</reference>
<evidence type="ECO:0000313" key="3">
    <source>
        <dbReference type="Proteomes" id="UP000295151"/>
    </source>
</evidence>